<keyword evidence="2" id="KW-1185">Reference proteome</keyword>
<comment type="caution">
    <text evidence="1">The sequence shown here is derived from an EMBL/GenBank/DDBJ whole genome shotgun (WGS) entry which is preliminary data.</text>
</comment>
<dbReference type="EMBL" id="CM056815">
    <property type="protein sequence ID" value="KAJ8630867.1"/>
    <property type="molecule type" value="Genomic_DNA"/>
</dbReference>
<dbReference type="Proteomes" id="UP001234297">
    <property type="component" value="Chromosome 7"/>
</dbReference>
<name>A0ACC2LBH8_PERAE</name>
<accession>A0ACC2LBH8</accession>
<reference evidence="1 2" key="1">
    <citation type="journal article" date="2022" name="Hortic Res">
        <title>A haplotype resolved chromosomal level avocado genome allows analysis of novel avocado genes.</title>
        <authorList>
            <person name="Nath O."/>
            <person name="Fletcher S.J."/>
            <person name="Hayward A."/>
            <person name="Shaw L.M."/>
            <person name="Masouleh A.K."/>
            <person name="Furtado A."/>
            <person name="Henry R.J."/>
            <person name="Mitter N."/>
        </authorList>
    </citation>
    <scope>NUCLEOTIDE SEQUENCE [LARGE SCALE GENOMIC DNA]</scope>
    <source>
        <strain evidence="2">cv. Hass</strain>
    </source>
</reference>
<sequence>MTLLRLPSVRLQLFHRLILFLFFISQRTVVVDGQVPIPPRYDGFVYRKSQGTKSIVAEAFFDPLCPDSREAWPPLKQALTYYVSNRCSLSLIVHPFPLPSIVHLNGFWVCINLKNSTHHFIFFATASDFAVTRKWRKSLKS</sequence>
<gene>
    <name evidence="1" type="ORF">MRB53_024190</name>
</gene>
<evidence type="ECO:0000313" key="1">
    <source>
        <dbReference type="EMBL" id="KAJ8630867.1"/>
    </source>
</evidence>
<protein>
    <submittedName>
        <fullName evidence="1">Uncharacterized protein</fullName>
    </submittedName>
</protein>
<evidence type="ECO:0000313" key="2">
    <source>
        <dbReference type="Proteomes" id="UP001234297"/>
    </source>
</evidence>
<proteinExistence type="predicted"/>
<organism evidence="1 2">
    <name type="scientific">Persea americana</name>
    <name type="common">Avocado</name>
    <dbReference type="NCBI Taxonomy" id="3435"/>
    <lineage>
        <taxon>Eukaryota</taxon>
        <taxon>Viridiplantae</taxon>
        <taxon>Streptophyta</taxon>
        <taxon>Embryophyta</taxon>
        <taxon>Tracheophyta</taxon>
        <taxon>Spermatophyta</taxon>
        <taxon>Magnoliopsida</taxon>
        <taxon>Magnoliidae</taxon>
        <taxon>Laurales</taxon>
        <taxon>Lauraceae</taxon>
        <taxon>Persea</taxon>
    </lineage>
</organism>